<reference evidence="2" key="1">
    <citation type="submission" date="2019-08" db="EMBL/GenBank/DDBJ databases">
        <authorList>
            <person name="Kucharzyk K."/>
            <person name="Murdoch R.W."/>
            <person name="Higgins S."/>
            <person name="Loffler F."/>
        </authorList>
    </citation>
    <scope>NUCLEOTIDE SEQUENCE</scope>
</reference>
<sequence>MKRERLTPTIILLILSMLVGFSLLWAVYKPSLLVAAVLGLLVISMSVVLLVQAVKFDRQMRGREKRNEESTTK</sequence>
<keyword evidence="1" id="KW-1133">Transmembrane helix</keyword>
<gene>
    <name evidence="2" type="ORF">SDC9_58200</name>
</gene>
<dbReference type="EMBL" id="VSSQ01001888">
    <property type="protein sequence ID" value="MPM11849.1"/>
    <property type="molecule type" value="Genomic_DNA"/>
</dbReference>
<keyword evidence="1" id="KW-0472">Membrane</keyword>
<name>A0A644X704_9ZZZZ</name>
<evidence type="ECO:0000256" key="1">
    <source>
        <dbReference type="SAM" id="Phobius"/>
    </source>
</evidence>
<dbReference type="AlphaFoldDB" id="A0A644X704"/>
<organism evidence="2">
    <name type="scientific">bioreactor metagenome</name>
    <dbReference type="NCBI Taxonomy" id="1076179"/>
    <lineage>
        <taxon>unclassified sequences</taxon>
        <taxon>metagenomes</taxon>
        <taxon>ecological metagenomes</taxon>
    </lineage>
</organism>
<feature type="transmembrane region" description="Helical" evidence="1">
    <location>
        <begin position="9"/>
        <end position="28"/>
    </location>
</feature>
<proteinExistence type="predicted"/>
<feature type="transmembrane region" description="Helical" evidence="1">
    <location>
        <begin position="34"/>
        <end position="56"/>
    </location>
</feature>
<accession>A0A644X704</accession>
<keyword evidence="1" id="KW-0812">Transmembrane</keyword>
<evidence type="ECO:0000313" key="2">
    <source>
        <dbReference type="EMBL" id="MPM11849.1"/>
    </source>
</evidence>
<comment type="caution">
    <text evidence="2">The sequence shown here is derived from an EMBL/GenBank/DDBJ whole genome shotgun (WGS) entry which is preliminary data.</text>
</comment>
<protein>
    <submittedName>
        <fullName evidence="2">Uncharacterized protein</fullName>
    </submittedName>
</protein>